<accession>A0ACC2WNY9</accession>
<name>A0ACC2WNY9_9TREE</name>
<reference evidence="1" key="1">
    <citation type="submission" date="2023-04" db="EMBL/GenBank/DDBJ databases">
        <title>Draft Genome sequencing of Naganishia species isolated from polar environments using Oxford Nanopore Technology.</title>
        <authorList>
            <person name="Leo P."/>
            <person name="Venkateswaran K."/>
        </authorList>
    </citation>
    <scope>NUCLEOTIDE SEQUENCE</scope>
    <source>
        <strain evidence="1">MNA-CCFEE 5261</strain>
    </source>
</reference>
<dbReference type="Proteomes" id="UP001241377">
    <property type="component" value="Unassembled WGS sequence"/>
</dbReference>
<organism evidence="1 2">
    <name type="scientific">Naganishia cerealis</name>
    <dbReference type="NCBI Taxonomy" id="610337"/>
    <lineage>
        <taxon>Eukaryota</taxon>
        <taxon>Fungi</taxon>
        <taxon>Dikarya</taxon>
        <taxon>Basidiomycota</taxon>
        <taxon>Agaricomycotina</taxon>
        <taxon>Tremellomycetes</taxon>
        <taxon>Filobasidiales</taxon>
        <taxon>Filobasidiaceae</taxon>
        <taxon>Naganishia</taxon>
    </lineage>
</organism>
<keyword evidence="2" id="KW-1185">Reference proteome</keyword>
<sequence>MRPFLSVASLAYAAVCAVSAAAVSDTENAGNTPFKIDFEIHRGSSTWDMARHKRGELVKRDGLLDMEIKNENTFYLAELKFGSNENKVGVLVDTGSSDLWIMSHDLRCEAVLQSAKRKRERLITLPEDETKKGSSKGAHKEVGHEKAGFYTTIELTEGGDYATASYAHETNTCTGHGSFATANSDSFKRNLSAPAFSILYADGTDANGVWGHDDVIIGNTTVKSLSFAVANETSSNVGVLGIGLIGLEVTSSFTGSSGQSGGYTYLNLPLKLKDDGIIHKNVFSLYLGEESDSLGLILFGAVDSAKYSGTLQTVPMVNSYSQYTDTPIRIEVALNAMQIESGSKNYTISSKAHAVVLDTGSTYSYIFEDMLENVANTVGARYSSSAGAYVMSCIDDDNAKITLDFSGNKLEIPLSAIQAPALSNGNTCFLTLLPQSSDSRYVLFGDNILRHMYIVYDLDDYEVSFAQVKFTNDENVEVVTSSIPLALKAPNYSLTSIASNEGESIISGSANLGTGSSSSSSGHLKSGGSILSVPLVMAFVAIGSLFVVC</sequence>
<dbReference type="EMBL" id="JASBWR010000002">
    <property type="protein sequence ID" value="KAJ9113347.1"/>
    <property type="molecule type" value="Genomic_DNA"/>
</dbReference>
<evidence type="ECO:0000313" key="1">
    <source>
        <dbReference type="EMBL" id="KAJ9113347.1"/>
    </source>
</evidence>
<evidence type="ECO:0000313" key="2">
    <source>
        <dbReference type="Proteomes" id="UP001241377"/>
    </source>
</evidence>
<gene>
    <name evidence="1" type="ORF">QFC19_000266</name>
</gene>
<comment type="caution">
    <text evidence="1">The sequence shown here is derived from an EMBL/GenBank/DDBJ whole genome shotgun (WGS) entry which is preliminary data.</text>
</comment>
<protein>
    <submittedName>
        <fullName evidence="1">Uncharacterized protein</fullName>
    </submittedName>
</protein>
<proteinExistence type="predicted"/>